<keyword evidence="1" id="KW-0732">Signal</keyword>
<organism evidence="4 5">
    <name type="scientific">Polyangium jinanense</name>
    <dbReference type="NCBI Taxonomy" id="2829994"/>
    <lineage>
        <taxon>Bacteria</taxon>
        <taxon>Pseudomonadati</taxon>
        <taxon>Myxococcota</taxon>
        <taxon>Polyangia</taxon>
        <taxon>Polyangiales</taxon>
        <taxon>Polyangiaceae</taxon>
        <taxon>Polyangium</taxon>
    </lineage>
</organism>
<dbReference type="AlphaFoldDB" id="A0A9X3WYS6"/>
<evidence type="ECO:0000313" key="4">
    <source>
        <dbReference type="EMBL" id="MDC3980552.1"/>
    </source>
</evidence>
<evidence type="ECO:0000256" key="1">
    <source>
        <dbReference type="ARBA" id="ARBA00022729"/>
    </source>
</evidence>
<dbReference type="EMBL" id="JAGTJJ010000002">
    <property type="protein sequence ID" value="MDC3980552.1"/>
    <property type="molecule type" value="Genomic_DNA"/>
</dbReference>
<evidence type="ECO:0000256" key="3">
    <source>
        <dbReference type="ARBA" id="ARBA00023157"/>
    </source>
</evidence>
<reference evidence="4 5" key="1">
    <citation type="submission" date="2021-04" db="EMBL/GenBank/DDBJ databases">
        <title>Genome analysis of Polyangium sp.</title>
        <authorList>
            <person name="Li Y."/>
            <person name="Wang J."/>
        </authorList>
    </citation>
    <scope>NUCLEOTIDE SEQUENCE [LARGE SCALE GENOMIC DNA]</scope>
    <source>
        <strain evidence="4 5">SDU14</strain>
    </source>
</reference>
<gene>
    <name evidence="4" type="ORF">KEG57_08610</name>
</gene>
<dbReference type="Gene3D" id="2.60.120.380">
    <property type="match status" value="1"/>
</dbReference>
<sequence>MLGANGATVLASDDDAGEGYCSRATLSLVDPGLYYARVTAAPDVSSSTFHYRLVIDAITNTCGDGVRTPGEQCDDGGTTAGDGCSPTCKLEIHETEPNDTISQANTYASGWQAILSPVMDADYVSVQVAASGSVITAQTGDAGLGGCVMSTLDTILTIFDATGKELVMNDDAFGYCSLAKAENVAAGTYYVRVTAGGRASDPSYYGLSVSVTTP</sequence>
<evidence type="ECO:0008006" key="6">
    <source>
        <dbReference type="Google" id="ProtNLM"/>
    </source>
</evidence>
<dbReference type="Proteomes" id="UP001151081">
    <property type="component" value="Unassembled WGS sequence"/>
</dbReference>
<accession>A0A9X3WYS6</accession>
<keyword evidence="5" id="KW-1185">Reference proteome</keyword>
<evidence type="ECO:0000256" key="2">
    <source>
        <dbReference type="ARBA" id="ARBA00022737"/>
    </source>
</evidence>
<keyword evidence="3" id="KW-1015">Disulfide bond</keyword>
<keyword evidence="2" id="KW-0677">Repeat</keyword>
<protein>
    <recommendedName>
        <fullName evidence="6">Peptidase C-terminal archaeal/bacterial domain-containing protein</fullName>
    </recommendedName>
</protein>
<dbReference type="NCBIfam" id="TIGR02232">
    <property type="entry name" value="myxo_disulf_rpt"/>
    <property type="match status" value="1"/>
</dbReference>
<dbReference type="InterPro" id="IPR011936">
    <property type="entry name" value="Myxo_disulph_rpt"/>
</dbReference>
<proteinExistence type="predicted"/>
<comment type="caution">
    <text evidence="4">The sequence shown here is derived from an EMBL/GenBank/DDBJ whole genome shotgun (WGS) entry which is preliminary data.</text>
</comment>
<evidence type="ECO:0000313" key="5">
    <source>
        <dbReference type="Proteomes" id="UP001151081"/>
    </source>
</evidence>
<name>A0A9X3WYS6_9BACT</name>